<name>A0A6J5P4Q7_9CAUD</name>
<evidence type="ECO:0000313" key="1">
    <source>
        <dbReference type="EMBL" id="CAB4162494.1"/>
    </source>
</evidence>
<sequence length="121" mass="13698">MTNAKPTAPADRTNLKTWTLEQLTYAAPFWVAKLEKQKLSDLALVAYTPEGTQLWLDAIKISSKTLDQLNYWKLIAAGVGTFRVFPHSLRTHKRSASYDHTGLTKRHTKVGNWDKTLGLWG</sequence>
<organism evidence="1">
    <name type="scientific">uncultured Caudovirales phage</name>
    <dbReference type="NCBI Taxonomy" id="2100421"/>
    <lineage>
        <taxon>Viruses</taxon>
        <taxon>Duplodnaviria</taxon>
        <taxon>Heunggongvirae</taxon>
        <taxon>Uroviricota</taxon>
        <taxon>Caudoviricetes</taxon>
        <taxon>Peduoviridae</taxon>
        <taxon>Maltschvirus</taxon>
        <taxon>Maltschvirus maltsch</taxon>
    </lineage>
</organism>
<protein>
    <submittedName>
        <fullName evidence="1">Uncharacterized protein</fullName>
    </submittedName>
</protein>
<dbReference type="EMBL" id="LR796720">
    <property type="protein sequence ID" value="CAB4162494.1"/>
    <property type="molecule type" value="Genomic_DNA"/>
</dbReference>
<accession>A0A6J5P4Q7</accession>
<reference evidence="1" key="1">
    <citation type="submission" date="2020-04" db="EMBL/GenBank/DDBJ databases">
        <authorList>
            <person name="Chiriac C."/>
            <person name="Salcher M."/>
            <person name="Ghai R."/>
            <person name="Kavagutti S V."/>
        </authorList>
    </citation>
    <scope>NUCLEOTIDE SEQUENCE</scope>
</reference>
<gene>
    <name evidence="1" type="ORF">UFOVP779_48</name>
</gene>
<proteinExistence type="predicted"/>